<proteinExistence type="predicted"/>
<evidence type="ECO:0000313" key="1">
    <source>
        <dbReference type="EMBL" id="MFC5412188.1"/>
    </source>
</evidence>
<dbReference type="RefSeq" id="WP_379849445.1">
    <property type="nucleotide sequence ID" value="NZ_JBHSMA010000010.1"/>
</dbReference>
<evidence type="ECO:0000313" key="2">
    <source>
        <dbReference type="Proteomes" id="UP001596106"/>
    </source>
</evidence>
<evidence type="ECO:0008006" key="3">
    <source>
        <dbReference type="Google" id="ProtNLM"/>
    </source>
</evidence>
<dbReference type="Proteomes" id="UP001596106">
    <property type="component" value="Unassembled WGS sequence"/>
</dbReference>
<comment type="caution">
    <text evidence="1">The sequence shown here is derived from an EMBL/GenBank/DDBJ whole genome shotgun (WGS) entry which is preliminary data.</text>
</comment>
<dbReference type="EMBL" id="JBHSMA010000010">
    <property type="protein sequence ID" value="MFC5412188.1"/>
    <property type="molecule type" value="Genomic_DNA"/>
</dbReference>
<accession>A0ABW0II44</accession>
<protein>
    <recommendedName>
        <fullName evidence="3">Capsule assembly Wzi family protein</fullName>
    </recommendedName>
</protein>
<organism evidence="1 2">
    <name type="scientific">Larkinella bovis</name>
    <dbReference type="NCBI Taxonomy" id="683041"/>
    <lineage>
        <taxon>Bacteria</taxon>
        <taxon>Pseudomonadati</taxon>
        <taxon>Bacteroidota</taxon>
        <taxon>Cytophagia</taxon>
        <taxon>Cytophagales</taxon>
        <taxon>Spirosomataceae</taxon>
        <taxon>Larkinella</taxon>
    </lineage>
</organism>
<reference evidence="2" key="1">
    <citation type="journal article" date="2019" name="Int. J. Syst. Evol. Microbiol.">
        <title>The Global Catalogue of Microorganisms (GCM) 10K type strain sequencing project: providing services to taxonomists for standard genome sequencing and annotation.</title>
        <authorList>
            <consortium name="The Broad Institute Genomics Platform"/>
            <consortium name="The Broad Institute Genome Sequencing Center for Infectious Disease"/>
            <person name="Wu L."/>
            <person name="Ma J."/>
        </authorList>
    </citation>
    <scope>NUCLEOTIDE SEQUENCE [LARGE SCALE GENOMIC DNA]</scope>
    <source>
        <strain evidence="2">CCUG 55250</strain>
    </source>
</reference>
<keyword evidence="2" id="KW-1185">Reference proteome</keyword>
<gene>
    <name evidence="1" type="ORF">ACFPMF_22875</name>
</gene>
<dbReference type="InterPro" id="IPR038636">
    <property type="entry name" value="Wzi_sf"/>
</dbReference>
<name>A0ABW0II44_9BACT</name>
<dbReference type="Gene3D" id="2.40.160.130">
    <property type="entry name" value="Capsule assembly protein Wzi"/>
    <property type="match status" value="1"/>
</dbReference>
<sequence length="502" mass="56772">MVLFRYILVFLILTLCTFSNIMAQSNSISRKIHYFSELGGVVASNNHIPFWLYANQYGTIPISSSLGYARIGTFGIFKPDSSAKRKWSLQYDIEIAGNAGRKTQVLLPSAFFQANLGKFYIYGGRKKEIIGLVDSTLSSGSYSWSKNALPLTKIQIGTQGFIPIKFTKGLISLNAMFAHGWFPATDSVQGSYLHQKAFYGRFGKENWKLKFYGGFIHNVQWGGRVNYATNLIKNGKLPSSFKTYWSVLLVSRPDEMQTDTYTSFDGSNQFGNHLGSLDIGVEYYARRWQIFGYYQHPYDDKSGFALINMPDGLYGLRVKNTSKVPAHIFKVTSVLVEYLTTMDQSGPLSGSDNPGFIKYDGRDEYFNHFQYLDGWSNQKKTIGTPFLMNRQEVREVFREIRGRKGIMWSIINNRVQLTHIAISGEFASGIKVQSRFSFSHNYGTYLVPFGKQINQFSAVTWVGWPSKILGGTEFRAAIALDKGKLLNNSLGSLISIRKVWGR</sequence>